<comment type="function">
    <text evidence="5">Catalyzes the dephosphorylation of 2-phosphoglycolate.</text>
</comment>
<comment type="caution">
    <text evidence="6">The sequence shown here is derived from an EMBL/GenBank/DDBJ whole genome shotgun (WGS) entry which is preliminary data.</text>
</comment>
<dbReference type="InterPro" id="IPR036412">
    <property type="entry name" value="HAD-like_sf"/>
</dbReference>
<dbReference type="NCBIfam" id="TIGR01484">
    <property type="entry name" value="HAD-SF-IIB"/>
    <property type="match status" value="1"/>
</dbReference>
<dbReference type="Gene3D" id="3.40.50.1000">
    <property type="entry name" value="HAD superfamily/HAD-like"/>
    <property type="match status" value="1"/>
</dbReference>
<dbReference type="PANTHER" id="PTHR10000:SF8">
    <property type="entry name" value="HAD SUPERFAMILY HYDROLASE-LIKE, TYPE 3"/>
    <property type="match status" value="1"/>
</dbReference>
<feature type="binding site" evidence="5">
    <location>
        <position position="10"/>
    </location>
    <ligand>
        <name>Mg(2+)</name>
        <dbReference type="ChEBI" id="CHEBI:18420"/>
    </ligand>
</feature>
<reference evidence="6 7" key="1">
    <citation type="journal article" date="2019" name="Int. J. Syst. Evol. Microbiol.">
        <title>The Global Catalogue of Microorganisms (GCM) 10K type strain sequencing project: providing services to taxonomists for standard genome sequencing and annotation.</title>
        <authorList>
            <consortium name="The Broad Institute Genomics Platform"/>
            <consortium name="The Broad Institute Genome Sequencing Center for Infectious Disease"/>
            <person name="Wu L."/>
            <person name="Ma J."/>
        </authorList>
    </citation>
    <scope>NUCLEOTIDE SEQUENCE [LARGE SCALE GENOMIC DNA]</scope>
    <source>
        <strain evidence="6 7">CGMCC 1.12237</strain>
    </source>
</reference>
<keyword evidence="2 5" id="KW-0378">Hydrolase</keyword>
<dbReference type="EC" id="3.1.3.18" evidence="5"/>
<feature type="binding site" evidence="5">
    <location>
        <position position="179"/>
    </location>
    <ligand>
        <name>Mg(2+)</name>
        <dbReference type="ChEBI" id="CHEBI:18420"/>
    </ligand>
</feature>
<dbReference type="HAMAP" id="MF_01419">
    <property type="entry name" value="GPH_hydrolase_arch"/>
    <property type="match status" value="1"/>
</dbReference>
<evidence type="ECO:0000256" key="3">
    <source>
        <dbReference type="ARBA" id="ARBA00022842"/>
    </source>
</evidence>
<evidence type="ECO:0000313" key="7">
    <source>
        <dbReference type="Proteomes" id="UP001596201"/>
    </source>
</evidence>
<dbReference type="Proteomes" id="UP001596201">
    <property type="component" value="Unassembled WGS sequence"/>
</dbReference>
<keyword evidence="3 5" id="KW-0460">Magnesium</keyword>
<dbReference type="PANTHER" id="PTHR10000">
    <property type="entry name" value="PHOSPHOSERINE PHOSPHATASE"/>
    <property type="match status" value="1"/>
</dbReference>
<evidence type="ECO:0000256" key="4">
    <source>
        <dbReference type="ARBA" id="ARBA00023277"/>
    </source>
</evidence>
<feature type="binding site" evidence="5">
    <location>
        <position position="12"/>
    </location>
    <ligand>
        <name>Mg(2+)</name>
        <dbReference type="ChEBI" id="CHEBI:18420"/>
    </ligand>
</feature>
<evidence type="ECO:0000256" key="5">
    <source>
        <dbReference type="HAMAP-Rule" id="MF_01419"/>
    </source>
</evidence>
<dbReference type="Gene3D" id="3.90.1070.10">
    <property type="match status" value="1"/>
</dbReference>
<comment type="similarity">
    <text evidence="5">Belongs to the archaeal SPP-like hydrolase family.</text>
</comment>
<evidence type="ECO:0000313" key="6">
    <source>
        <dbReference type="EMBL" id="MFC5366916.1"/>
    </source>
</evidence>
<dbReference type="AlphaFoldDB" id="A0ABD5RA64"/>
<dbReference type="InterPro" id="IPR006379">
    <property type="entry name" value="HAD-SF_hydro_IIB"/>
</dbReference>
<sequence>MTDLPPLALDIDGTLTTSEGTIDPRVFEALPAWEAPVVVATGKAFPYPVALTHFVGIEQLVIAENGGVVLADEQVHYEGDRDRAQAVIEEFEARGGDTGWGAADTTNWWRETELAVRLTADEGLLREVAAEYDMEVVDTGYAYHVKTPGVEKGDGLKLVASVLDRDPAEFVAVGDSVNDASTFRVAGRSFAVANADETARETADTVLDEGFMDGTLTALERVRTDF</sequence>
<gene>
    <name evidence="6" type="ORF">ACFPJ5_08175</name>
</gene>
<dbReference type="SUPFAM" id="SSF56784">
    <property type="entry name" value="HAD-like"/>
    <property type="match status" value="1"/>
</dbReference>
<accession>A0ABD5RA64</accession>
<proteinExistence type="inferred from homology"/>
<evidence type="ECO:0000256" key="2">
    <source>
        <dbReference type="ARBA" id="ARBA00022801"/>
    </source>
</evidence>
<comment type="catalytic activity">
    <reaction evidence="5">
        <text>2-phosphoglycolate + H2O = glycolate + phosphate</text>
        <dbReference type="Rhea" id="RHEA:14369"/>
        <dbReference type="ChEBI" id="CHEBI:15377"/>
        <dbReference type="ChEBI" id="CHEBI:29805"/>
        <dbReference type="ChEBI" id="CHEBI:43474"/>
        <dbReference type="ChEBI" id="CHEBI:58033"/>
        <dbReference type="EC" id="3.1.3.18"/>
    </reaction>
</comment>
<dbReference type="EMBL" id="JBHSKX010000001">
    <property type="protein sequence ID" value="MFC5366916.1"/>
    <property type="molecule type" value="Genomic_DNA"/>
</dbReference>
<dbReference type="InterPro" id="IPR023214">
    <property type="entry name" value="HAD_sf"/>
</dbReference>
<dbReference type="PRINTS" id="PR00119">
    <property type="entry name" value="CATATPASE"/>
</dbReference>
<keyword evidence="7" id="KW-1185">Reference proteome</keyword>
<keyword evidence="4 5" id="KW-0119">Carbohydrate metabolism</keyword>
<protein>
    <recommendedName>
        <fullName evidence="5">Phosphoglycolate phosphatase</fullName>
        <shortName evidence="5">PGP</shortName>
        <shortName evidence="5">PGPase</shortName>
        <ecNumber evidence="5">3.1.3.18</ecNumber>
    </recommendedName>
</protein>
<evidence type="ECO:0000256" key="1">
    <source>
        <dbReference type="ARBA" id="ARBA00022723"/>
    </source>
</evidence>
<name>A0ABD5RA64_9EURY</name>
<dbReference type="GO" id="GO:0046872">
    <property type="term" value="F:metal ion binding"/>
    <property type="evidence" value="ECO:0007669"/>
    <property type="project" value="UniProtKB-KW"/>
</dbReference>
<dbReference type="NCBIfam" id="TIGR01482">
    <property type="entry name" value="SPP-subfamily"/>
    <property type="match status" value="1"/>
</dbReference>
<feature type="binding site" evidence="5">
    <location>
        <position position="175"/>
    </location>
    <ligand>
        <name>Mg(2+)</name>
        <dbReference type="ChEBI" id="CHEBI:18420"/>
    </ligand>
</feature>
<dbReference type="InterPro" id="IPR006382">
    <property type="entry name" value="PGPase"/>
</dbReference>
<organism evidence="6 7">
    <name type="scientific">Salinirubrum litoreum</name>
    <dbReference type="NCBI Taxonomy" id="1126234"/>
    <lineage>
        <taxon>Archaea</taxon>
        <taxon>Methanobacteriati</taxon>
        <taxon>Methanobacteriota</taxon>
        <taxon>Stenosarchaea group</taxon>
        <taxon>Halobacteria</taxon>
        <taxon>Halobacteriales</taxon>
        <taxon>Haloferacaceae</taxon>
        <taxon>Salinirubrum</taxon>
    </lineage>
</organism>
<keyword evidence="1 5" id="KW-0479">Metal-binding</keyword>
<dbReference type="GO" id="GO:0008967">
    <property type="term" value="F:phosphoglycolate phosphatase activity"/>
    <property type="evidence" value="ECO:0007669"/>
    <property type="project" value="UniProtKB-UniRule"/>
</dbReference>
<feature type="binding site" evidence="5">
    <location>
        <position position="152"/>
    </location>
    <ligand>
        <name>substrate</name>
    </ligand>
</feature>
<comment type="cofactor">
    <cofactor evidence="5">
        <name>Mg(2+)</name>
        <dbReference type="ChEBI" id="CHEBI:18420"/>
    </cofactor>
</comment>
<dbReference type="RefSeq" id="WP_227227751.1">
    <property type="nucleotide sequence ID" value="NZ_JAJCVJ010000001.1"/>
</dbReference>
<feature type="active site" description="Nucleophile" evidence="5">
    <location>
        <position position="10"/>
    </location>
</feature>
<dbReference type="CDD" id="cd07514">
    <property type="entry name" value="HAD_Pase"/>
    <property type="match status" value="1"/>
</dbReference>
<dbReference type="Pfam" id="PF08282">
    <property type="entry name" value="Hydrolase_3"/>
    <property type="match status" value="2"/>
</dbReference>